<feature type="transmembrane region" description="Helical" evidence="2">
    <location>
        <begin position="136"/>
        <end position="160"/>
    </location>
</feature>
<accession>A0ABN2WUS3</accession>
<dbReference type="Proteomes" id="UP001500984">
    <property type="component" value="Unassembled WGS sequence"/>
</dbReference>
<sequence length="466" mass="49310">MTDSTGLTRKRAAAPHGAAAALRFLVPSLLGLVIFVMPVPDGEGGATIPVAFLASALEAALASVIHPLVVLLMGISAAGSLLALLVRPAWMRTGVPKLLFAVTPVWCAVRVVGFLLGLATLLQLGPEGLWGEDTGLLILDLCVLMFTVFLFAGFLLPLLLDFGLLEFAGALMNRVMRPVFTVPGRSSVDALASWFGDATIGVLMTNQQYEKGFYTKRESAVLGTTFNVVSLTFTVVIIGLLGLQHMTLPFYGTIVVAGLIAAVVMPRIPPLSLIPDEYIDGTRPREAQAAPAGPGTAGGDGDGSALRRAWASALTKASEMRTGFLLRRGASNVLEMWVGIVPVIMAVGTVAVLIAEHTPLFAWLGTPFVPLLELMQVPEAKAASETVLVGFADMLLPTVIGANIASEMTRFIIGALSITQLIFMSEVGGLLLASKIPVKFHHLVLIFLIRTLLTLPIIVAAAHLFY</sequence>
<name>A0ABN2WUS3_9MICO</name>
<feature type="transmembrane region" description="Helical" evidence="2">
    <location>
        <begin position="334"/>
        <end position="354"/>
    </location>
</feature>
<feature type="transmembrane region" description="Helical" evidence="2">
    <location>
        <begin position="98"/>
        <end position="124"/>
    </location>
</feature>
<comment type="caution">
    <text evidence="4">The sequence shown here is derived from an EMBL/GenBank/DDBJ whole genome shotgun (WGS) entry which is preliminary data.</text>
</comment>
<proteinExistence type="predicted"/>
<feature type="transmembrane region" description="Helical" evidence="2">
    <location>
        <begin position="248"/>
        <end position="265"/>
    </location>
</feature>
<reference evidence="4 5" key="1">
    <citation type="journal article" date="2019" name="Int. J. Syst. Evol. Microbiol.">
        <title>The Global Catalogue of Microorganisms (GCM) 10K type strain sequencing project: providing services to taxonomists for standard genome sequencing and annotation.</title>
        <authorList>
            <consortium name="The Broad Institute Genomics Platform"/>
            <consortium name="The Broad Institute Genome Sequencing Center for Infectious Disease"/>
            <person name="Wu L."/>
            <person name="Ma J."/>
        </authorList>
    </citation>
    <scope>NUCLEOTIDE SEQUENCE [LARGE SCALE GENOMIC DNA]</scope>
    <source>
        <strain evidence="4 5">JCM 15900</strain>
    </source>
</reference>
<keyword evidence="2" id="KW-1133">Transmembrane helix</keyword>
<dbReference type="RefSeq" id="WP_291797426.1">
    <property type="nucleotide sequence ID" value="NZ_BAAAPZ010000008.1"/>
</dbReference>
<organism evidence="4 5">
    <name type="scientific">Brevibacterium salitolerans</name>
    <dbReference type="NCBI Taxonomy" id="1403566"/>
    <lineage>
        <taxon>Bacteria</taxon>
        <taxon>Bacillati</taxon>
        <taxon>Actinomycetota</taxon>
        <taxon>Actinomycetes</taxon>
        <taxon>Micrococcales</taxon>
        <taxon>Brevibacteriaceae</taxon>
        <taxon>Brevibacterium</taxon>
    </lineage>
</organism>
<feature type="transmembrane region" description="Helical" evidence="2">
    <location>
        <begin position="220"/>
        <end position="242"/>
    </location>
</feature>
<feature type="transmembrane region" description="Helical" evidence="2">
    <location>
        <begin position="20"/>
        <end position="39"/>
    </location>
</feature>
<feature type="region of interest" description="Disordered" evidence="1">
    <location>
        <begin position="285"/>
        <end position="304"/>
    </location>
</feature>
<feature type="domain" description="Nucleoside transporter/FeoB GTPase Gate" evidence="3">
    <location>
        <begin position="144"/>
        <end position="243"/>
    </location>
</feature>
<keyword evidence="2" id="KW-0812">Transmembrane</keyword>
<feature type="transmembrane region" description="Helical" evidence="2">
    <location>
        <begin position="59"/>
        <end position="86"/>
    </location>
</feature>
<evidence type="ECO:0000256" key="2">
    <source>
        <dbReference type="SAM" id="Phobius"/>
    </source>
</evidence>
<gene>
    <name evidence="4" type="ORF">GCM10009823_20940</name>
</gene>
<dbReference type="EMBL" id="BAAAPZ010000008">
    <property type="protein sequence ID" value="GAA2099191.1"/>
    <property type="molecule type" value="Genomic_DNA"/>
</dbReference>
<feature type="transmembrane region" description="Helical" evidence="2">
    <location>
        <begin position="411"/>
        <end position="432"/>
    </location>
</feature>
<evidence type="ECO:0000259" key="3">
    <source>
        <dbReference type="Pfam" id="PF07670"/>
    </source>
</evidence>
<evidence type="ECO:0000313" key="4">
    <source>
        <dbReference type="EMBL" id="GAA2099191.1"/>
    </source>
</evidence>
<keyword evidence="2" id="KW-0472">Membrane</keyword>
<feature type="transmembrane region" description="Helical" evidence="2">
    <location>
        <begin position="387"/>
        <end position="405"/>
    </location>
</feature>
<dbReference type="InterPro" id="IPR011642">
    <property type="entry name" value="Gate_dom"/>
</dbReference>
<feature type="transmembrane region" description="Helical" evidence="2">
    <location>
        <begin position="444"/>
        <end position="465"/>
    </location>
</feature>
<protein>
    <submittedName>
        <fullName evidence="4">YjiH family protein</fullName>
    </submittedName>
</protein>
<evidence type="ECO:0000256" key="1">
    <source>
        <dbReference type="SAM" id="MobiDB-lite"/>
    </source>
</evidence>
<evidence type="ECO:0000313" key="5">
    <source>
        <dbReference type="Proteomes" id="UP001500984"/>
    </source>
</evidence>
<keyword evidence="5" id="KW-1185">Reference proteome</keyword>
<dbReference type="Pfam" id="PF07670">
    <property type="entry name" value="Gate"/>
    <property type="match status" value="1"/>
</dbReference>